<dbReference type="Gene3D" id="3.40.640.10">
    <property type="entry name" value="Type I PLP-dependent aspartate aminotransferase-like (Major domain)"/>
    <property type="match status" value="1"/>
</dbReference>
<dbReference type="Gene3D" id="6.20.440.10">
    <property type="match status" value="1"/>
</dbReference>
<reference evidence="7 8" key="1">
    <citation type="journal article" date="2015" name="Genome Announc.">
        <title>Draft Genome Sequence of Burkholderia sp. Strain PML1(12), an Ectomycorrhizosphere-Inhabiting Bacterium with Effective Mineral-Weathering Ability.</title>
        <authorList>
            <person name="Uroz S."/>
            <person name="Oger P."/>
        </authorList>
    </citation>
    <scope>NUCLEOTIDE SEQUENCE [LARGE SCALE GENOMIC DNA]</scope>
    <source>
        <strain evidence="8">PML1(12)</strain>
    </source>
</reference>
<organism evidence="7 8">
    <name type="scientific">Caballeronia mineralivorans PML1(12)</name>
    <dbReference type="NCBI Taxonomy" id="908627"/>
    <lineage>
        <taxon>Bacteria</taxon>
        <taxon>Pseudomonadati</taxon>
        <taxon>Pseudomonadota</taxon>
        <taxon>Betaproteobacteria</taxon>
        <taxon>Burkholderiales</taxon>
        <taxon>Burkholderiaceae</taxon>
        <taxon>Caballeronia</taxon>
    </lineage>
</organism>
<keyword evidence="8" id="KW-1185">Reference proteome</keyword>
<dbReference type="Proteomes" id="UP000035963">
    <property type="component" value="Unassembled WGS sequence"/>
</dbReference>
<protein>
    <recommendedName>
        <fullName evidence="2">glycine dehydrogenase (aminomethyl-transferring)</fullName>
        <ecNumber evidence="2">1.4.4.2</ecNumber>
    </recommendedName>
</protein>
<dbReference type="Pfam" id="PF00266">
    <property type="entry name" value="Aminotran_5"/>
    <property type="match status" value="1"/>
</dbReference>
<accession>A0A0J1CJ50</accession>
<evidence type="ECO:0000256" key="5">
    <source>
        <dbReference type="ARBA" id="ARBA00049026"/>
    </source>
</evidence>
<dbReference type="PANTHER" id="PTHR11773:SF1">
    <property type="entry name" value="GLYCINE DEHYDROGENASE (DECARBOXYLATING), MITOCHONDRIAL"/>
    <property type="match status" value="1"/>
</dbReference>
<comment type="function">
    <text evidence="1">The glycine cleavage system catalyzes the degradation of glycine. The P protein binds the alpha-amino group of glycine through its pyridoxal phosphate cofactor; CO(2) is released and the remaining methylamine moiety is then transferred to the lipoamide cofactor of the H protein.</text>
</comment>
<gene>
    <name evidence="7" type="ORF">EOS_39700</name>
</gene>
<evidence type="ECO:0000313" key="8">
    <source>
        <dbReference type="Proteomes" id="UP000035963"/>
    </source>
</evidence>
<dbReference type="GO" id="GO:0016594">
    <property type="term" value="F:glycine binding"/>
    <property type="evidence" value="ECO:0007669"/>
    <property type="project" value="TreeGrafter"/>
</dbReference>
<keyword evidence="4" id="KW-0560">Oxidoreductase</keyword>
<dbReference type="EMBL" id="AEJF01000243">
    <property type="protein sequence ID" value="KLU20735.1"/>
    <property type="molecule type" value="Genomic_DNA"/>
</dbReference>
<feature type="domain" description="Aminotransferase class V" evidence="6">
    <location>
        <begin position="165"/>
        <end position="426"/>
    </location>
</feature>
<dbReference type="PATRIC" id="fig|908627.4.peg.8890"/>
<dbReference type="GO" id="GO:0030170">
    <property type="term" value="F:pyridoxal phosphate binding"/>
    <property type="evidence" value="ECO:0007669"/>
    <property type="project" value="TreeGrafter"/>
</dbReference>
<dbReference type="InterPro" id="IPR000192">
    <property type="entry name" value="Aminotrans_V_dom"/>
</dbReference>
<evidence type="ECO:0000256" key="3">
    <source>
        <dbReference type="ARBA" id="ARBA00022898"/>
    </source>
</evidence>
<evidence type="ECO:0000256" key="1">
    <source>
        <dbReference type="ARBA" id="ARBA00003788"/>
    </source>
</evidence>
<proteinExistence type="predicted"/>
<dbReference type="GO" id="GO:0005829">
    <property type="term" value="C:cytosol"/>
    <property type="evidence" value="ECO:0007669"/>
    <property type="project" value="TreeGrafter"/>
</dbReference>
<name>A0A0J1CJ50_9BURK</name>
<dbReference type="EC" id="1.4.4.2" evidence="2"/>
<dbReference type="GO" id="GO:0019464">
    <property type="term" value="P:glycine decarboxylation via glycine cleavage system"/>
    <property type="evidence" value="ECO:0007669"/>
    <property type="project" value="TreeGrafter"/>
</dbReference>
<comment type="catalytic activity">
    <reaction evidence="5">
        <text>N(6)-[(R)-lipoyl]-L-lysyl-[glycine-cleavage complex H protein] + glycine + H(+) = N(6)-[(R)-S(8)-aminomethyldihydrolipoyl]-L-lysyl-[glycine-cleavage complex H protein] + CO2</text>
        <dbReference type="Rhea" id="RHEA:24304"/>
        <dbReference type="Rhea" id="RHEA-COMP:10494"/>
        <dbReference type="Rhea" id="RHEA-COMP:10495"/>
        <dbReference type="ChEBI" id="CHEBI:15378"/>
        <dbReference type="ChEBI" id="CHEBI:16526"/>
        <dbReference type="ChEBI" id="CHEBI:57305"/>
        <dbReference type="ChEBI" id="CHEBI:83099"/>
        <dbReference type="ChEBI" id="CHEBI:83143"/>
        <dbReference type="EC" id="1.4.4.2"/>
    </reaction>
</comment>
<dbReference type="GO" id="GO:0004375">
    <property type="term" value="F:glycine dehydrogenase (decarboxylating) activity"/>
    <property type="evidence" value="ECO:0007669"/>
    <property type="project" value="UniProtKB-EC"/>
</dbReference>
<dbReference type="AlphaFoldDB" id="A0A0J1CJ50"/>
<dbReference type="InterPro" id="IPR015421">
    <property type="entry name" value="PyrdxlP-dep_Trfase_major"/>
</dbReference>
<keyword evidence="3" id="KW-0663">Pyridoxal phosphate</keyword>
<dbReference type="NCBIfam" id="NF003346">
    <property type="entry name" value="PRK04366.1"/>
    <property type="match status" value="1"/>
</dbReference>
<dbReference type="RefSeq" id="WP_047897719.1">
    <property type="nucleotide sequence ID" value="NZ_AEJF01000243.1"/>
</dbReference>
<evidence type="ECO:0000259" key="6">
    <source>
        <dbReference type="Pfam" id="PF00266"/>
    </source>
</evidence>
<evidence type="ECO:0000313" key="7">
    <source>
        <dbReference type="EMBL" id="KLU20735.1"/>
    </source>
</evidence>
<dbReference type="OrthoDB" id="9801272at2"/>
<evidence type="ECO:0000256" key="2">
    <source>
        <dbReference type="ARBA" id="ARBA00012134"/>
    </source>
</evidence>
<evidence type="ECO:0000256" key="4">
    <source>
        <dbReference type="ARBA" id="ARBA00023002"/>
    </source>
</evidence>
<sequence>MTTKPALRRYHAAVWDEPIVMEMSREGRRGVVFPDIDAVVTGLVGDPQRLIPASMRRSTRPALPAMSEPDVLRHYLHLSQQTLGMMGISLFGTCTMKYNARLNEAIAARDEVAELHPRQHPETLQGTLQIIHALDLALRELSGMDRFVFQAAGGADAAYTHACITRAYHAVRGELETRDEIITTIQSHPCNPATAATAGFKVITLALEENGYPSVEALKSVVSERTAALMVNNPDDMGIYNPHIKEWVRIVHEAGGLCFYDHANFNGVMSRIRARELGFDACMFMLHKTFGGPKGGGGPAVGAYGCSAALAPYLPGPLVVKRDGAYQLEPGADGSIGRVREFFGNVQTVIKAYAWVRAMGAQGIAAAADLSVLANNYMTQELTKIRGVTCSHPHIGAWRMEMTRFSLETLEKDTGVTVFDVQNRMVDFGVDAFWLAHEPWIVPQPFTPEAGEMWSKEDIDTWIAVLAQICHEAYTTPEIVRTAPHNHPAGRIDGAPLEDPSRWAMTWRAHVKKRAPA</sequence>
<dbReference type="SUPFAM" id="SSF53383">
    <property type="entry name" value="PLP-dependent transferases"/>
    <property type="match status" value="1"/>
</dbReference>
<dbReference type="PANTHER" id="PTHR11773">
    <property type="entry name" value="GLYCINE DEHYDROGENASE, DECARBOXYLATING"/>
    <property type="match status" value="1"/>
</dbReference>
<dbReference type="Gene3D" id="3.90.1150.10">
    <property type="entry name" value="Aspartate Aminotransferase, domain 1"/>
    <property type="match status" value="1"/>
</dbReference>
<comment type="caution">
    <text evidence="7">The sequence shown here is derived from an EMBL/GenBank/DDBJ whole genome shotgun (WGS) entry which is preliminary data.</text>
</comment>
<dbReference type="InterPro" id="IPR020581">
    <property type="entry name" value="GDC_P"/>
</dbReference>
<dbReference type="InterPro" id="IPR015422">
    <property type="entry name" value="PyrdxlP-dep_Trfase_small"/>
</dbReference>
<dbReference type="InterPro" id="IPR015424">
    <property type="entry name" value="PyrdxlP-dep_Trfase"/>
</dbReference>
<dbReference type="GO" id="GO:0005960">
    <property type="term" value="C:glycine cleavage complex"/>
    <property type="evidence" value="ECO:0007669"/>
    <property type="project" value="TreeGrafter"/>
</dbReference>